<keyword evidence="1" id="KW-1185">Reference proteome</keyword>
<accession>A0AC58MG54</accession>
<dbReference type="Proteomes" id="UP001732720">
    <property type="component" value="Chromosome 4"/>
</dbReference>
<proteinExistence type="predicted"/>
<evidence type="ECO:0000313" key="1">
    <source>
        <dbReference type="Proteomes" id="UP001732720"/>
    </source>
</evidence>
<reference evidence="2" key="1">
    <citation type="submission" date="2025-08" db="UniProtKB">
        <authorList>
            <consortium name="RefSeq"/>
        </authorList>
    </citation>
    <scope>IDENTIFICATION</scope>
</reference>
<dbReference type="RefSeq" id="XP_073928380.1">
    <property type="nucleotide sequence ID" value="XM_074072279.1"/>
</dbReference>
<sequence length="262" mass="28155">MTPCVCLPSAGITVWLLVVFLHFLKSQSFPETQRPMNLALHQSARPIPFPTVPMTSSHGLTTAGAAAFDLRTAQFKGHSTLQGRQQPCRSCVFSEQPVLHAIGLSERRGLPDVGRRVPCSLWILCHAVHNLLSFPLLPGAGGRTSLLHTCHWLKQVPWTSPIHSSVGRVGKMQRRYQKWPWSSSSGGGAAVAAREQLKSKAKMEERQKRSCQALRAKGPDTLGLKAVTGATVEGGTPTLKACSGAVTPLSPCWGSGGSIPEP</sequence>
<organism evidence="1 2">
    <name type="scientific">Castor canadensis</name>
    <name type="common">American beaver</name>
    <dbReference type="NCBI Taxonomy" id="51338"/>
    <lineage>
        <taxon>Eukaryota</taxon>
        <taxon>Metazoa</taxon>
        <taxon>Chordata</taxon>
        <taxon>Craniata</taxon>
        <taxon>Vertebrata</taxon>
        <taxon>Euteleostomi</taxon>
        <taxon>Mammalia</taxon>
        <taxon>Eutheria</taxon>
        <taxon>Euarchontoglires</taxon>
        <taxon>Glires</taxon>
        <taxon>Rodentia</taxon>
        <taxon>Castorimorpha</taxon>
        <taxon>Castoridae</taxon>
        <taxon>Castor</taxon>
    </lineage>
</organism>
<name>A0AC58MG54_CASCN</name>
<protein>
    <submittedName>
        <fullName evidence="2">Uncharacterized protein isoform X1</fullName>
    </submittedName>
</protein>
<gene>
    <name evidence="2" type="primary">LOC141422704</name>
</gene>
<evidence type="ECO:0000313" key="2">
    <source>
        <dbReference type="RefSeq" id="XP_073928380.1"/>
    </source>
</evidence>